<dbReference type="Pfam" id="PF00571">
    <property type="entry name" value="CBS"/>
    <property type="match status" value="3"/>
</dbReference>
<dbReference type="PANTHER" id="PTHR48108">
    <property type="entry name" value="CBS DOMAIN-CONTAINING PROTEIN CBSX2, CHLOROPLASTIC"/>
    <property type="match status" value="1"/>
</dbReference>
<evidence type="ECO:0000256" key="3">
    <source>
        <dbReference type="SAM" id="MobiDB-lite"/>
    </source>
</evidence>
<dbReference type="Gene3D" id="3.10.580.10">
    <property type="entry name" value="CBS-domain"/>
    <property type="match status" value="2"/>
</dbReference>
<feature type="compositionally biased region" description="Low complexity" evidence="3">
    <location>
        <begin position="1"/>
        <end position="14"/>
    </location>
</feature>
<dbReference type="InterPro" id="IPR000644">
    <property type="entry name" value="CBS_dom"/>
</dbReference>
<dbReference type="CDD" id="cd17782">
    <property type="entry name" value="CBS_pair_MUG70_2"/>
    <property type="match status" value="1"/>
</dbReference>
<organism evidence="6 7">
    <name type="scientific">Paramicrosporidium saccamoebae</name>
    <dbReference type="NCBI Taxonomy" id="1246581"/>
    <lineage>
        <taxon>Eukaryota</taxon>
        <taxon>Fungi</taxon>
        <taxon>Fungi incertae sedis</taxon>
        <taxon>Cryptomycota</taxon>
        <taxon>Cryptomycota incertae sedis</taxon>
        <taxon>Paramicrosporidium</taxon>
    </lineage>
</organism>
<dbReference type="Proteomes" id="UP000240830">
    <property type="component" value="Unassembled WGS sequence"/>
</dbReference>
<feature type="transmembrane region" description="Helical" evidence="4">
    <location>
        <begin position="553"/>
        <end position="573"/>
    </location>
</feature>
<dbReference type="SMART" id="SM00116">
    <property type="entry name" value="CBS"/>
    <property type="match status" value="2"/>
</dbReference>
<keyword evidence="2" id="KW-0129">CBS domain</keyword>
<evidence type="ECO:0000259" key="5">
    <source>
        <dbReference type="PROSITE" id="PS51371"/>
    </source>
</evidence>
<dbReference type="SUPFAM" id="SSF54631">
    <property type="entry name" value="CBS-domain pair"/>
    <property type="match status" value="2"/>
</dbReference>
<dbReference type="InterPro" id="IPR051462">
    <property type="entry name" value="CBS_domain-containing"/>
</dbReference>
<comment type="caution">
    <text evidence="6">The sequence shown here is derived from an EMBL/GenBank/DDBJ whole genome shotgun (WGS) entry which is preliminary data.</text>
</comment>
<feature type="compositionally biased region" description="Basic and acidic residues" evidence="3">
    <location>
        <begin position="32"/>
        <end position="52"/>
    </location>
</feature>
<reference evidence="6 7" key="1">
    <citation type="submission" date="2016-10" db="EMBL/GenBank/DDBJ databases">
        <title>The genome of Paramicrosporidium saccamoebae is the missing link in understanding Cryptomycota and Microsporidia evolution.</title>
        <authorList>
            <person name="Quandt C.A."/>
            <person name="Beaudet D."/>
            <person name="Corsaro D."/>
            <person name="Michel R."/>
            <person name="Corradi N."/>
            <person name="James T."/>
        </authorList>
    </citation>
    <scope>NUCLEOTIDE SEQUENCE [LARGE SCALE GENOMIC DNA]</scope>
    <source>
        <strain evidence="6 7">KSL3</strain>
    </source>
</reference>
<proteinExistence type="predicted"/>
<keyword evidence="7" id="KW-1185">Reference proteome</keyword>
<keyword evidence="4" id="KW-0812">Transmembrane</keyword>
<dbReference type="STRING" id="1246581.A0A2H9TH14"/>
<feature type="region of interest" description="Disordered" evidence="3">
    <location>
        <begin position="1"/>
        <end position="78"/>
    </location>
</feature>
<protein>
    <submittedName>
        <fullName evidence="6">CBS-domain-containing protein</fullName>
    </submittedName>
</protein>
<evidence type="ECO:0000256" key="2">
    <source>
        <dbReference type="PROSITE-ProRule" id="PRU00703"/>
    </source>
</evidence>
<gene>
    <name evidence="6" type="ORF">PSACC_03172</name>
</gene>
<accession>A0A2H9TH14</accession>
<keyword evidence="1" id="KW-0677">Repeat</keyword>
<dbReference type="InterPro" id="IPR046342">
    <property type="entry name" value="CBS_dom_sf"/>
</dbReference>
<dbReference type="EMBL" id="MTSL01000197">
    <property type="protein sequence ID" value="PJF17016.1"/>
    <property type="molecule type" value="Genomic_DNA"/>
</dbReference>
<dbReference type="PROSITE" id="PS51371">
    <property type="entry name" value="CBS"/>
    <property type="match status" value="3"/>
</dbReference>
<keyword evidence="4" id="KW-1133">Transmembrane helix</keyword>
<name>A0A2H9TH14_9FUNG</name>
<evidence type="ECO:0000256" key="4">
    <source>
        <dbReference type="SAM" id="Phobius"/>
    </source>
</evidence>
<dbReference type="PANTHER" id="PTHR48108:SF26">
    <property type="entry name" value="CBS DOMAIN-CONTAINING PROTEIN DDB_G0289609"/>
    <property type="match status" value="1"/>
</dbReference>
<feature type="domain" description="CBS" evidence="5">
    <location>
        <begin position="154"/>
        <end position="209"/>
    </location>
</feature>
<dbReference type="CDD" id="cd05992">
    <property type="entry name" value="PB1"/>
    <property type="match status" value="1"/>
</dbReference>
<keyword evidence="4" id="KW-0472">Membrane</keyword>
<sequence length="579" mass="62694">MVKGSPQTSTQTTPRPMVAGSTRSSVDATPIHPDKQSTEKARQRALTRDNQIRKTAGLAISKQNRPVKAPSRSTRRGEMSANAVAHYELCEAETILESNTIVEAARHMAAKRLDFVLVVDGMGRLVGIVTDKDVAFRVVAENLDPRQTTVSQAMTRDPQCVQSSVSMIDALTKMVKNHFRHLPVMEDERVIGVLDIAKCLYDALQKLELADAAATQIANALETVGKEFAGVMEKQQGNNQALNYADTIRDCLSSPKLASIVGDGSSMVDTQCTVVTVKCSVMNAVRQMKGRKETALLVTEETTATLSGIFTTKDVLLRVVAAGLDPSTTSIIRVMTPHPDSALPDTSIVAALRQMHSGHYLHLPVLTTHDKTIVGVVDVLQLTYSMLEQLSTLKGDSNETPLWHQLWSPNHDDGLDVASAPGTASQYSDRRSDAHHAVAFVPQLPSSIVDEFTNLPSAVVFKIKHRDGAFLVTADTLQLPSLRELECEAMGRFDVNAGTLFLVDQDDDLIPIRDDAELGRFVGMVTSKGLDRISLVLLDRDAQVQVQNNASSVILGAGLAVGVGLAAVGFFLLRTQRSA</sequence>
<dbReference type="AlphaFoldDB" id="A0A2H9TH14"/>
<evidence type="ECO:0000313" key="7">
    <source>
        <dbReference type="Proteomes" id="UP000240830"/>
    </source>
</evidence>
<feature type="domain" description="CBS" evidence="5">
    <location>
        <begin position="335"/>
        <end position="392"/>
    </location>
</feature>
<dbReference type="SUPFAM" id="SSF54277">
    <property type="entry name" value="CAD &amp; PB1 domains"/>
    <property type="match status" value="1"/>
</dbReference>
<evidence type="ECO:0000256" key="1">
    <source>
        <dbReference type="ARBA" id="ARBA00022737"/>
    </source>
</evidence>
<feature type="domain" description="CBS" evidence="5">
    <location>
        <begin position="79"/>
        <end position="145"/>
    </location>
</feature>
<evidence type="ECO:0000313" key="6">
    <source>
        <dbReference type="EMBL" id="PJF17016.1"/>
    </source>
</evidence>
<dbReference type="OrthoDB" id="418595at2759"/>